<feature type="compositionally biased region" description="Low complexity" evidence="1">
    <location>
        <begin position="155"/>
        <end position="184"/>
    </location>
</feature>
<dbReference type="STRING" id="1330018.A0A167FXL4"/>
<evidence type="ECO:0000313" key="3">
    <source>
        <dbReference type="Proteomes" id="UP000076738"/>
    </source>
</evidence>
<accession>A0A167FXL4</accession>
<gene>
    <name evidence="2" type="ORF">CALVIDRAFT_569465</name>
</gene>
<feature type="compositionally biased region" description="Pro residues" evidence="1">
    <location>
        <begin position="46"/>
        <end position="65"/>
    </location>
</feature>
<evidence type="ECO:0000313" key="2">
    <source>
        <dbReference type="EMBL" id="KZO89955.1"/>
    </source>
</evidence>
<feature type="region of interest" description="Disordered" evidence="1">
    <location>
        <begin position="345"/>
        <end position="369"/>
    </location>
</feature>
<protein>
    <submittedName>
        <fullName evidence="2">Uncharacterized protein</fullName>
    </submittedName>
</protein>
<feature type="region of interest" description="Disordered" evidence="1">
    <location>
        <begin position="151"/>
        <end position="204"/>
    </location>
</feature>
<sequence>MSTYARDASLIGDHEQSPRRLGRAQQAGNLEPVFAPHPAGARAHAPLPPLRPRARPGRPPLPSPVPAIRRLRHDVFLHLADPPRKRSPSSSSASATLAAISMRVPSAFKSPGVIPPTRSVRFDLLPTQGTGSDWAYQTNMDTEVVTPAVAGGEASMSSSASTSTSQSTSTSTISSSSSTRTSRSADQPARAVSPSTHSSMSDSVSLSVSATTVSDFMAVMVHDAGGRAGVEHGYDDQHEYAPDQLGWRYHIRHVQLWFQLAHPQLDAHVKHRHEHEPASEFTCEQLIFLHVFPLHKLLRELRLHDLLLQHGQLLHRQHHRAPPPPPHRHHELLPPALLHHLAQQHLKGTSATTSAPVATTPAGDGDDGEWVEEWEWVEDDAAR</sequence>
<reference evidence="2 3" key="1">
    <citation type="journal article" date="2016" name="Mol. Biol. Evol.">
        <title>Comparative Genomics of Early-Diverging Mushroom-Forming Fungi Provides Insights into the Origins of Lignocellulose Decay Capabilities.</title>
        <authorList>
            <person name="Nagy L.G."/>
            <person name="Riley R."/>
            <person name="Tritt A."/>
            <person name="Adam C."/>
            <person name="Daum C."/>
            <person name="Floudas D."/>
            <person name="Sun H."/>
            <person name="Yadav J.S."/>
            <person name="Pangilinan J."/>
            <person name="Larsson K.H."/>
            <person name="Matsuura K."/>
            <person name="Barry K."/>
            <person name="Labutti K."/>
            <person name="Kuo R."/>
            <person name="Ohm R.A."/>
            <person name="Bhattacharya S.S."/>
            <person name="Shirouzu T."/>
            <person name="Yoshinaga Y."/>
            <person name="Martin F.M."/>
            <person name="Grigoriev I.V."/>
            <person name="Hibbett D.S."/>
        </authorList>
    </citation>
    <scope>NUCLEOTIDE SEQUENCE [LARGE SCALE GENOMIC DNA]</scope>
    <source>
        <strain evidence="2 3">TUFC12733</strain>
    </source>
</reference>
<proteinExistence type="predicted"/>
<feature type="compositionally biased region" description="Low complexity" evidence="1">
    <location>
        <begin position="192"/>
        <end position="204"/>
    </location>
</feature>
<dbReference type="EMBL" id="KV417357">
    <property type="protein sequence ID" value="KZO89955.1"/>
    <property type="molecule type" value="Genomic_DNA"/>
</dbReference>
<dbReference type="Proteomes" id="UP000076738">
    <property type="component" value="Unassembled WGS sequence"/>
</dbReference>
<feature type="compositionally biased region" description="Low complexity" evidence="1">
    <location>
        <begin position="345"/>
        <end position="363"/>
    </location>
</feature>
<feature type="region of interest" description="Disordered" evidence="1">
    <location>
        <begin position="1"/>
        <end position="66"/>
    </location>
</feature>
<keyword evidence="3" id="KW-1185">Reference proteome</keyword>
<feature type="compositionally biased region" description="Low complexity" evidence="1">
    <location>
        <begin position="36"/>
        <end position="45"/>
    </location>
</feature>
<organism evidence="2 3">
    <name type="scientific">Calocera viscosa (strain TUFC12733)</name>
    <dbReference type="NCBI Taxonomy" id="1330018"/>
    <lineage>
        <taxon>Eukaryota</taxon>
        <taxon>Fungi</taxon>
        <taxon>Dikarya</taxon>
        <taxon>Basidiomycota</taxon>
        <taxon>Agaricomycotina</taxon>
        <taxon>Dacrymycetes</taxon>
        <taxon>Dacrymycetales</taxon>
        <taxon>Dacrymycetaceae</taxon>
        <taxon>Calocera</taxon>
    </lineage>
</organism>
<dbReference type="AlphaFoldDB" id="A0A167FXL4"/>
<name>A0A167FXL4_CALVF</name>
<dbReference type="OrthoDB" id="3366642at2759"/>
<evidence type="ECO:0000256" key="1">
    <source>
        <dbReference type="SAM" id="MobiDB-lite"/>
    </source>
</evidence>